<reference evidence="8 10" key="1">
    <citation type="journal article" date="2017" name="Nature">
        <title>The sunflower genome provides insights into oil metabolism, flowering and Asterid evolution.</title>
        <authorList>
            <person name="Badouin H."/>
            <person name="Gouzy J."/>
            <person name="Grassa C.J."/>
            <person name="Murat F."/>
            <person name="Staton S.E."/>
            <person name="Cottret L."/>
            <person name="Lelandais-Briere C."/>
            <person name="Owens G.L."/>
            <person name="Carrere S."/>
            <person name="Mayjonade B."/>
            <person name="Legrand L."/>
            <person name="Gill N."/>
            <person name="Kane N.C."/>
            <person name="Bowers J.E."/>
            <person name="Hubner S."/>
            <person name="Bellec A."/>
            <person name="Berard A."/>
            <person name="Berges H."/>
            <person name="Blanchet N."/>
            <person name="Boniface M.C."/>
            <person name="Brunel D."/>
            <person name="Catrice O."/>
            <person name="Chaidir N."/>
            <person name="Claudel C."/>
            <person name="Donnadieu C."/>
            <person name="Faraut T."/>
            <person name="Fievet G."/>
            <person name="Helmstetter N."/>
            <person name="King M."/>
            <person name="Knapp S.J."/>
            <person name="Lai Z."/>
            <person name="Le Paslier M.C."/>
            <person name="Lippi Y."/>
            <person name="Lorenzon L."/>
            <person name="Mandel J.R."/>
            <person name="Marage G."/>
            <person name="Marchand G."/>
            <person name="Marquand E."/>
            <person name="Bret-Mestries E."/>
            <person name="Morien E."/>
            <person name="Nambeesan S."/>
            <person name="Nguyen T."/>
            <person name="Pegot-Espagnet P."/>
            <person name="Pouilly N."/>
            <person name="Raftis F."/>
            <person name="Sallet E."/>
            <person name="Schiex T."/>
            <person name="Thomas J."/>
            <person name="Vandecasteele C."/>
            <person name="Vares D."/>
            <person name="Vear F."/>
            <person name="Vautrin S."/>
            <person name="Crespi M."/>
            <person name="Mangin B."/>
            <person name="Burke J.M."/>
            <person name="Salse J."/>
            <person name="Munos S."/>
            <person name="Vincourt P."/>
            <person name="Rieseberg L.H."/>
            <person name="Langlade N.B."/>
        </authorList>
    </citation>
    <scope>NUCLEOTIDE SEQUENCE [LARGE SCALE GENOMIC DNA]</scope>
    <source>
        <strain evidence="10">cv. SF193</strain>
        <tissue evidence="8">Leaves</tissue>
    </source>
</reference>
<keyword evidence="4 5" id="KW-0472">Membrane</keyword>
<organism evidence="9 10">
    <name type="scientific">Helianthus annuus</name>
    <name type="common">Common sunflower</name>
    <dbReference type="NCBI Taxonomy" id="4232"/>
    <lineage>
        <taxon>Eukaryota</taxon>
        <taxon>Viridiplantae</taxon>
        <taxon>Streptophyta</taxon>
        <taxon>Embryophyta</taxon>
        <taxon>Tracheophyta</taxon>
        <taxon>Spermatophyta</taxon>
        <taxon>Magnoliopsida</taxon>
        <taxon>eudicotyledons</taxon>
        <taxon>Gunneridae</taxon>
        <taxon>Pentapetalae</taxon>
        <taxon>asterids</taxon>
        <taxon>campanulids</taxon>
        <taxon>Asterales</taxon>
        <taxon>Asteraceae</taxon>
        <taxon>Asteroideae</taxon>
        <taxon>Heliantheae alliance</taxon>
        <taxon>Heliantheae</taxon>
        <taxon>Helianthus</taxon>
    </lineage>
</organism>
<comment type="subcellular location">
    <subcellularLocation>
        <location evidence="1">Membrane</location>
        <topology evidence="1">Multi-pass membrane protein</topology>
    </subcellularLocation>
</comment>
<dbReference type="Gramene" id="mRNA:HanXRQr2_Chr17g0807371">
    <property type="protein sequence ID" value="mRNA:HanXRQr2_Chr17g0807371"/>
    <property type="gene ID" value="HanXRQr2_Chr17g0807371"/>
</dbReference>
<dbReference type="AlphaFoldDB" id="A0A251SD19"/>
<accession>A0A251SD19</accession>
<dbReference type="InterPro" id="IPR051987">
    <property type="entry name" value="Sigma-2_receptor-like"/>
</dbReference>
<dbReference type="GO" id="GO:0016020">
    <property type="term" value="C:membrane"/>
    <property type="evidence" value="ECO:0007669"/>
    <property type="project" value="UniProtKB-SubCell"/>
</dbReference>
<keyword evidence="8" id="KW-0675">Receptor</keyword>
<name>A0A251SD19_HELAN</name>
<dbReference type="PROSITE" id="PS51751">
    <property type="entry name" value="EXPERA"/>
    <property type="match status" value="1"/>
</dbReference>
<feature type="transmembrane region" description="Helical" evidence="6">
    <location>
        <begin position="135"/>
        <end position="153"/>
    </location>
</feature>
<evidence type="ECO:0000256" key="5">
    <source>
        <dbReference type="PROSITE-ProRule" id="PRU01087"/>
    </source>
</evidence>
<reference evidence="9" key="2">
    <citation type="submission" date="2017-02" db="EMBL/GenBank/DDBJ databases">
        <title>Sunflower complete genome.</title>
        <authorList>
            <person name="Langlade N."/>
            <person name="Munos S."/>
        </authorList>
    </citation>
    <scope>NUCLEOTIDE SEQUENCE [LARGE SCALE GENOMIC DNA]</scope>
    <source>
        <tissue evidence="9">Leaves</tissue>
    </source>
</reference>
<dbReference type="EMBL" id="MNCJ02000332">
    <property type="protein sequence ID" value="KAF5755833.1"/>
    <property type="molecule type" value="Genomic_DNA"/>
</dbReference>
<evidence type="ECO:0000256" key="1">
    <source>
        <dbReference type="ARBA" id="ARBA00004141"/>
    </source>
</evidence>
<dbReference type="EMBL" id="CM007904">
    <property type="protein sequence ID" value="OTF96643.1"/>
    <property type="molecule type" value="Genomic_DNA"/>
</dbReference>
<reference evidence="8" key="3">
    <citation type="submission" date="2020-06" db="EMBL/GenBank/DDBJ databases">
        <title>Helianthus annuus Genome sequencing and assembly Release 2.</title>
        <authorList>
            <person name="Gouzy J."/>
            <person name="Langlade N."/>
            <person name="Munos S."/>
        </authorList>
    </citation>
    <scope>NUCLEOTIDE SEQUENCE</scope>
    <source>
        <tissue evidence="8">Leaves</tissue>
    </source>
</reference>
<evidence type="ECO:0000259" key="7">
    <source>
        <dbReference type="PROSITE" id="PS51751"/>
    </source>
</evidence>
<dbReference type="InParanoid" id="A0A251SD19"/>
<feature type="transmembrane region" description="Helical" evidence="6">
    <location>
        <begin position="100"/>
        <end position="123"/>
    </location>
</feature>
<protein>
    <submittedName>
        <fullName evidence="9">Putative transmembrane protein 97, predicted</fullName>
    </submittedName>
    <submittedName>
        <fullName evidence="8">Sigma intracellular receptor 2, EXPERA domain-containing protein</fullName>
    </submittedName>
</protein>
<dbReference type="OMA" id="CTATTMI"/>
<evidence type="ECO:0000313" key="8">
    <source>
        <dbReference type="EMBL" id="KAF5755833.1"/>
    </source>
</evidence>
<keyword evidence="10" id="KW-1185">Reference proteome</keyword>
<dbReference type="Proteomes" id="UP000215914">
    <property type="component" value="Chromosome 15"/>
</dbReference>
<evidence type="ECO:0000256" key="3">
    <source>
        <dbReference type="ARBA" id="ARBA00022989"/>
    </source>
</evidence>
<proteinExistence type="predicted"/>
<feature type="transmembrane region" description="Helical" evidence="6">
    <location>
        <begin position="165"/>
        <end position="182"/>
    </location>
</feature>
<dbReference type="FunCoup" id="A0A251SD19">
    <property type="interactions" value="1130"/>
</dbReference>
<dbReference type="PANTHER" id="PTHR31204">
    <property type="entry name" value="SIGMA INTRACELLULAR RECEPTOR 2"/>
    <property type="match status" value="1"/>
</dbReference>
<dbReference type="PANTHER" id="PTHR31204:SF1">
    <property type="entry name" value="SIGMA INTRACELLULAR RECEPTOR 2"/>
    <property type="match status" value="1"/>
</dbReference>
<evidence type="ECO:0000313" key="10">
    <source>
        <dbReference type="Proteomes" id="UP000215914"/>
    </source>
</evidence>
<keyword evidence="3 5" id="KW-1133">Transmembrane helix</keyword>
<dbReference type="GO" id="GO:0005783">
    <property type="term" value="C:endoplasmic reticulum"/>
    <property type="evidence" value="ECO:0000318"/>
    <property type="project" value="GO_Central"/>
</dbReference>
<feature type="transmembrane region" description="Helical" evidence="6">
    <location>
        <begin position="44"/>
        <end position="63"/>
    </location>
</feature>
<evidence type="ECO:0000256" key="2">
    <source>
        <dbReference type="ARBA" id="ARBA00022692"/>
    </source>
</evidence>
<evidence type="ECO:0000256" key="4">
    <source>
        <dbReference type="ARBA" id="ARBA00023136"/>
    </source>
</evidence>
<dbReference type="Pfam" id="PF05241">
    <property type="entry name" value="EBP"/>
    <property type="match status" value="1"/>
</dbReference>
<gene>
    <name evidence="9" type="ORF">HannXRQ_Chr15g0496411</name>
    <name evidence="8" type="ORF">HanXRQr2_Chr17g0807371</name>
</gene>
<feature type="domain" description="EXPERA" evidence="7">
    <location>
        <begin position="45"/>
        <end position="177"/>
    </location>
</feature>
<dbReference type="InterPro" id="IPR033118">
    <property type="entry name" value="EXPERA"/>
</dbReference>
<sequence>MKMDMIGGSTQITNRSFQVYAQNQTKKIKSNQPKEATMGALMKLIDTILIIFFLIIAIAAPLLDAQTCLPSNIFPDILVHLKTWYTHEYGDYLVSEKPHFFVGLIWVELLFAWPLSIASIYGIAAGKSWVRTTCLMYGVSTLTSMVAILSEMVGSGKASEKLLKMYYPFLGFAVLAILRGLLPHSSKSNASVTRPAVARKKRA</sequence>
<keyword evidence="2 5" id="KW-0812">Transmembrane</keyword>
<evidence type="ECO:0000256" key="6">
    <source>
        <dbReference type="SAM" id="Phobius"/>
    </source>
</evidence>
<evidence type="ECO:0000313" key="9">
    <source>
        <dbReference type="EMBL" id="OTF96643.1"/>
    </source>
</evidence>